<organism evidence="2 3">
    <name type="scientific">Imperialibacter roseus</name>
    <dbReference type="NCBI Taxonomy" id="1324217"/>
    <lineage>
        <taxon>Bacteria</taxon>
        <taxon>Pseudomonadati</taxon>
        <taxon>Bacteroidota</taxon>
        <taxon>Cytophagia</taxon>
        <taxon>Cytophagales</taxon>
        <taxon>Flammeovirgaceae</taxon>
        <taxon>Imperialibacter</taxon>
    </lineage>
</organism>
<dbReference type="Proteomes" id="UP001302349">
    <property type="component" value="Chromosome"/>
</dbReference>
<dbReference type="Gene3D" id="1.25.40.10">
    <property type="entry name" value="Tetratricopeptide repeat domain"/>
    <property type="match status" value="1"/>
</dbReference>
<dbReference type="InterPro" id="IPR011990">
    <property type="entry name" value="TPR-like_helical_dom_sf"/>
</dbReference>
<protein>
    <submittedName>
        <fullName evidence="2">Tetratricopeptide repeat protein</fullName>
    </submittedName>
</protein>
<accession>A0ABZ0IT15</accession>
<evidence type="ECO:0000313" key="2">
    <source>
        <dbReference type="EMBL" id="WOK08134.1"/>
    </source>
</evidence>
<evidence type="ECO:0000256" key="1">
    <source>
        <dbReference type="SAM" id="SignalP"/>
    </source>
</evidence>
<feature type="signal peptide" evidence="1">
    <location>
        <begin position="1"/>
        <end position="22"/>
    </location>
</feature>
<sequence>MKPTFGLVTVLLFVILSPPHTATSQERLPLFSSKSKIKLVQLCVDHIYNMEFDEARVLYKEIKIALPGHPALDMLDAFFISWQEMPFNVHSPGYKDHIAKLEAVIEKSQKILKEDADNEEGIFFEMSARGLLAEYYADEGSYMKAISEAKQTYDFIKKGFELTDKNPEFLFTVGLYNYFRETYPERHPIYKPFLWFFKSGDKELGLKQLDQACRQGVLTKVEANLYTSYIYLRYENNPETALKYLRRLNKDYPKNPFFQTKLAEALVMNGRYKEVSPLADELLANSDAYYRMSANLFLGIIEEKKAANLADATYYYQKALSESATFEFKGEYYKSLAYLGLGRIFRSQGNSDLADGQFNLAIEWATTEEVEKEAKGYLKH</sequence>
<name>A0ABZ0IT15_9BACT</name>
<keyword evidence="1" id="KW-0732">Signal</keyword>
<dbReference type="RefSeq" id="WP_317490780.1">
    <property type="nucleotide sequence ID" value="NZ_CP136051.1"/>
</dbReference>
<reference evidence="2 3" key="1">
    <citation type="journal article" date="2023" name="Microbiol. Resour. Announc.">
        <title>Complete Genome Sequence of Imperialibacter roseus strain P4T.</title>
        <authorList>
            <person name="Tizabi D.R."/>
            <person name="Bachvaroff T."/>
            <person name="Hill R.T."/>
        </authorList>
    </citation>
    <scope>NUCLEOTIDE SEQUENCE [LARGE SCALE GENOMIC DNA]</scope>
    <source>
        <strain evidence="2 3">P4T</strain>
    </source>
</reference>
<dbReference type="SUPFAM" id="SSF48452">
    <property type="entry name" value="TPR-like"/>
    <property type="match status" value="1"/>
</dbReference>
<feature type="chain" id="PRO_5046173786" evidence="1">
    <location>
        <begin position="23"/>
        <end position="380"/>
    </location>
</feature>
<keyword evidence="3" id="KW-1185">Reference proteome</keyword>
<gene>
    <name evidence="2" type="ORF">RT717_05735</name>
</gene>
<evidence type="ECO:0000313" key="3">
    <source>
        <dbReference type="Proteomes" id="UP001302349"/>
    </source>
</evidence>
<proteinExistence type="predicted"/>
<dbReference type="EMBL" id="CP136051">
    <property type="protein sequence ID" value="WOK08134.1"/>
    <property type="molecule type" value="Genomic_DNA"/>
</dbReference>